<dbReference type="UniPathway" id="UPA00262">
    <property type="reaction ID" value="UER00222"/>
</dbReference>
<keyword evidence="4" id="KW-0520">NAD</keyword>
<dbReference type="GO" id="GO:0043115">
    <property type="term" value="F:precorrin-2 dehydrogenase activity"/>
    <property type="evidence" value="ECO:0007669"/>
    <property type="project" value="UniProtKB-EC"/>
</dbReference>
<evidence type="ECO:0000256" key="3">
    <source>
        <dbReference type="ARBA" id="ARBA00023002"/>
    </source>
</evidence>
<dbReference type="EC" id="1.3.1.76" evidence="2"/>
<evidence type="ECO:0000256" key="5">
    <source>
        <dbReference type="ARBA" id="ARBA00023244"/>
    </source>
</evidence>
<dbReference type="PANTHER" id="PTHR35330:SF1">
    <property type="entry name" value="SIROHEME BIOSYNTHESIS PROTEIN MET8"/>
    <property type="match status" value="1"/>
</dbReference>
<keyword evidence="5" id="KW-0627">Porphyrin biosynthesis</keyword>
<evidence type="ECO:0000256" key="6">
    <source>
        <dbReference type="ARBA" id="ARBA00047561"/>
    </source>
</evidence>
<evidence type="ECO:0000256" key="4">
    <source>
        <dbReference type="ARBA" id="ARBA00023027"/>
    </source>
</evidence>
<dbReference type="SUPFAM" id="SSF51735">
    <property type="entry name" value="NAD(P)-binding Rossmann-fold domains"/>
    <property type="match status" value="1"/>
</dbReference>
<dbReference type="AlphaFoldDB" id="A0A0H4VBG2"/>
<dbReference type="InterPro" id="IPR028161">
    <property type="entry name" value="Met8-like"/>
</dbReference>
<accession>A0A0H4VBG2</accession>
<comment type="catalytic activity">
    <reaction evidence="6">
        <text>precorrin-2 + NAD(+) = sirohydrochlorin + NADH + 2 H(+)</text>
        <dbReference type="Rhea" id="RHEA:15613"/>
        <dbReference type="ChEBI" id="CHEBI:15378"/>
        <dbReference type="ChEBI" id="CHEBI:57540"/>
        <dbReference type="ChEBI" id="CHEBI:57945"/>
        <dbReference type="ChEBI" id="CHEBI:58351"/>
        <dbReference type="ChEBI" id="CHEBI:58827"/>
        <dbReference type="EC" id="1.3.1.76"/>
    </reaction>
</comment>
<dbReference type="Pfam" id="PF10414">
    <property type="entry name" value="CysG_dimeriser"/>
    <property type="match status" value="1"/>
</dbReference>
<evidence type="ECO:0000313" key="9">
    <source>
        <dbReference type="Proteomes" id="UP000059113"/>
    </source>
</evidence>
<dbReference type="InterPro" id="IPR006367">
    <property type="entry name" value="Sirohaem_synthase_N"/>
</dbReference>
<evidence type="ECO:0000256" key="2">
    <source>
        <dbReference type="ARBA" id="ARBA00012400"/>
    </source>
</evidence>
<evidence type="ECO:0000313" key="8">
    <source>
        <dbReference type="EMBL" id="AKQ41750.1"/>
    </source>
</evidence>
<organism evidence="8 9">
    <name type="scientific">Aurantiacibacter atlanticus</name>
    <dbReference type="NCBI Taxonomy" id="1648404"/>
    <lineage>
        <taxon>Bacteria</taxon>
        <taxon>Pseudomonadati</taxon>
        <taxon>Pseudomonadota</taxon>
        <taxon>Alphaproteobacteria</taxon>
        <taxon>Sphingomonadales</taxon>
        <taxon>Erythrobacteraceae</taxon>
        <taxon>Aurantiacibacter</taxon>
    </lineage>
</organism>
<dbReference type="PANTHER" id="PTHR35330">
    <property type="entry name" value="SIROHEME BIOSYNTHESIS PROTEIN MET8"/>
    <property type="match status" value="1"/>
</dbReference>
<comment type="pathway">
    <text evidence="1">Porphyrin-containing compound metabolism; siroheme biosynthesis; sirohydrochlorin from precorrin-2: step 1/1.</text>
</comment>
<protein>
    <recommendedName>
        <fullName evidence="2">precorrin-2 dehydrogenase</fullName>
        <ecNumber evidence="2">1.3.1.76</ecNumber>
    </recommendedName>
</protein>
<evidence type="ECO:0000256" key="1">
    <source>
        <dbReference type="ARBA" id="ARBA00005010"/>
    </source>
</evidence>
<dbReference type="KEGG" id="ery:CP97_06535"/>
<dbReference type="Proteomes" id="UP000059113">
    <property type="component" value="Chromosome"/>
</dbReference>
<dbReference type="NCBIfam" id="TIGR01470">
    <property type="entry name" value="cysG_Nterm"/>
    <property type="match status" value="1"/>
</dbReference>
<name>A0A0H4VBG2_9SPHN</name>
<dbReference type="Gene3D" id="3.30.160.110">
    <property type="entry name" value="Siroheme synthase, domain 2"/>
    <property type="match status" value="1"/>
</dbReference>
<dbReference type="OrthoDB" id="9815856at2"/>
<keyword evidence="9" id="KW-1185">Reference proteome</keyword>
<sequence length="262" mass="27900">MKSLPLFHQIAGQPVIVLGEGELAEPKRRLVERAGAKVITEMQQGVDEGARIAFVAHDDGAMCEADAIRLRCAGLLVNVVDRPDLCDFTTPSILDRDPVLVAVGTGGASAGLAKQLRLRLEKLLPANLGELAQNLFNARATIRAAFPTMPDRRRALDEALGEGGALDPLAEGSAAEIDRWLSKGAAVAARQLHDFTLRSADPEDLTLRQARLLGSADAVIAEAAIPATILDRARADAMRLTLPHDGELPDGLVVILRAHQAD</sequence>
<gene>
    <name evidence="8" type="ORF">CP97_06535</name>
</gene>
<dbReference type="InterPro" id="IPR019478">
    <property type="entry name" value="Sirohaem_synthase_dimer_dom"/>
</dbReference>
<dbReference type="Pfam" id="PF13241">
    <property type="entry name" value="NAD_binding_7"/>
    <property type="match status" value="1"/>
</dbReference>
<dbReference type="GO" id="GO:0019354">
    <property type="term" value="P:siroheme biosynthetic process"/>
    <property type="evidence" value="ECO:0007669"/>
    <property type="project" value="UniProtKB-UniPathway"/>
</dbReference>
<dbReference type="STRING" id="1648404.CP97_06535"/>
<dbReference type="RefSeq" id="WP_048885267.1">
    <property type="nucleotide sequence ID" value="NZ_CP011310.1"/>
</dbReference>
<dbReference type="GO" id="GO:0004325">
    <property type="term" value="F:ferrochelatase activity"/>
    <property type="evidence" value="ECO:0007669"/>
    <property type="project" value="InterPro"/>
</dbReference>
<dbReference type="PATRIC" id="fig|1648404.4.peg.1364"/>
<feature type="domain" description="Sirohaem synthase dimerisation" evidence="7">
    <location>
        <begin position="127"/>
        <end position="182"/>
    </location>
</feature>
<proteinExistence type="predicted"/>
<dbReference type="SUPFAM" id="SSF75615">
    <property type="entry name" value="Siroheme synthase middle domains-like"/>
    <property type="match status" value="1"/>
</dbReference>
<reference evidence="9" key="2">
    <citation type="submission" date="2015-04" db="EMBL/GenBank/DDBJ databases">
        <title>The complete genome sequence of Erythrobacter sp. s21-N3.</title>
        <authorList>
            <person name="Zhuang L."/>
            <person name="Liu Y."/>
            <person name="Shao Z."/>
        </authorList>
    </citation>
    <scope>NUCLEOTIDE SEQUENCE [LARGE SCALE GENOMIC DNA]</scope>
    <source>
        <strain evidence="9">s21-N3</strain>
    </source>
</reference>
<evidence type="ECO:0000259" key="7">
    <source>
        <dbReference type="Pfam" id="PF10414"/>
    </source>
</evidence>
<dbReference type="InterPro" id="IPR036291">
    <property type="entry name" value="NAD(P)-bd_dom_sf"/>
</dbReference>
<dbReference type="EMBL" id="CP011310">
    <property type="protein sequence ID" value="AKQ41750.1"/>
    <property type="molecule type" value="Genomic_DNA"/>
</dbReference>
<reference evidence="8 9" key="1">
    <citation type="journal article" date="2015" name="Int. J. Syst. Evol. Microbiol.">
        <title>Erythrobacter atlanticus sp. nov., a bacterium from ocean sediment able to degrade polycyclic aromatic hydrocarbons.</title>
        <authorList>
            <person name="Zhuang L."/>
            <person name="Liu Y."/>
            <person name="Wang L."/>
            <person name="Wang W."/>
            <person name="Shao Z."/>
        </authorList>
    </citation>
    <scope>NUCLEOTIDE SEQUENCE [LARGE SCALE GENOMIC DNA]</scope>
    <source>
        <strain evidence="9">s21-N3</strain>
    </source>
</reference>
<keyword evidence="3" id="KW-0560">Oxidoreductase</keyword>